<reference evidence="3" key="1">
    <citation type="journal article" date="2020" name="Nat. Commun.">
        <title>Genome sequence of the cluster root forming white lupin.</title>
        <authorList>
            <person name="Hufnagel B."/>
            <person name="Marques A."/>
            <person name="Soriano A."/>
            <person name="Marques L."/>
            <person name="Divol F."/>
            <person name="Doumas P."/>
            <person name="Sallet E."/>
            <person name="Mancinotti D."/>
            <person name="Carrere S."/>
            <person name="Marande W."/>
            <person name="Arribat S."/>
            <person name="Keller J."/>
            <person name="Huneau C."/>
            <person name="Blein T."/>
            <person name="Aime D."/>
            <person name="Laguerre M."/>
            <person name="Taylor J."/>
            <person name="Schubert V."/>
            <person name="Nelson M."/>
            <person name="Geu-Flores F."/>
            <person name="Crespi M."/>
            <person name="Gallardo-Guerrero K."/>
            <person name="Delaux P.-M."/>
            <person name="Salse J."/>
            <person name="Berges H."/>
            <person name="Guyot R."/>
            <person name="Gouzy J."/>
            <person name="Peret B."/>
        </authorList>
    </citation>
    <scope>NUCLEOTIDE SEQUENCE [LARGE SCALE GENOMIC DNA]</scope>
    <source>
        <strain evidence="3">cv. Amiga</strain>
    </source>
</reference>
<dbReference type="AlphaFoldDB" id="A0A6A4R2Y5"/>
<dbReference type="Proteomes" id="UP000447434">
    <property type="component" value="Chromosome 1"/>
</dbReference>
<dbReference type="PANTHER" id="PTHR35288">
    <property type="entry name" value="TAIL FIBER"/>
    <property type="match status" value="1"/>
</dbReference>
<proteinExistence type="predicted"/>
<name>A0A6A4R2Y5_LUPAL</name>
<evidence type="ECO:0000313" key="3">
    <source>
        <dbReference type="Proteomes" id="UP000447434"/>
    </source>
</evidence>
<keyword evidence="1" id="KW-0472">Membrane</keyword>
<evidence type="ECO:0000313" key="2">
    <source>
        <dbReference type="EMBL" id="KAE9621305.1"/>
    </source>
</evidence>
<dbReference type="OrthoDB" id="2016444at2759"/>
<feature type="transmembrane region" description="Helical" evidence="1">
    <location>
        <begin position="12"/>
        <end position="31"/>
    </location>
</feature>
<keyword evidence="3" id="KW-1185">Reference proteome</keyword>
<keyword evidence="1" id="KW-0812">Transmembrane</keyword>
<dbReference type="EMBL" id="WOCE01000001">
    <property type="protein sequence ID" value="KAE9621305.1"/>
    <property type="molecule type" value="Genomic_DNA"/>
</dbReference>
<dbReference type="PANTHER" id="PTHR35288:SF2">
    <property type="entry name" value="TRANSMEMBRANE PROTEIN"/>
    <property type="match status" value="1"/>
</dbReference>
<evidence type="ECO:0000256" key="1">
    <source>
        <dbReference type="SAM" id="Phobius"/>
    </source>
</evidence>
<protein>
    <submittedName>
        <fullName evidence="2">Uncharacterized protein</fullName>
    </submittedName>
</protein>
<organism evidence="2 3">
    <name type="scientific">Lupinus albus</name>
    <name type="common">White lupine</name>
    <name type="synonym">Lupinus termis</name>
    <dbReference type="NCBI Taxonomy" id="3870"/>
    <lineage>
        <taxon>Eukaryota</taxon>
        <taxon>Viridiplantae</taxon>
        <taxon>Streptophyta</taxon>
        <taxon>Embryophyta</taxon>
        <taxon>Tracheophyta</taxon>
        <taxon>Spermatophyta</taxon>
        <taxon>Magnoliopsida</taxon>
        <taxon>eudicotyledons</taxon>
        <taxon>Gunneridae</taxon>
        <taxon>Pentapetalae</taxon>
        <taxon>rosids</taxon>
        <taxon>fabids</taxon>
        <taxon>Fabales</taxon>
        <taxon>Fabaceae</taxon>
        <taxon>Papilionoideae</taxon>
        <taxon>50 kb inversion clade</taxon>
        <taxon>genistoids sensu lato</taxon>
        <taxon>core genistoids</taxon>
        <taxon>Genisteae</taxon>
        <taxon>Lupinus</taxon>
    </lineage>
</organism>
<gene>
    <name evidence="2" type="ORF">Lalb_Chr01g0012311</name>
</gene>
<sequence length="117" mass="13306">MASSSKRWASLISSIAFFIYFFIIIFQVPIFSVPCRIGICKTPLEVTTSEFIASEVFPHFIVKILLYPSNAIYKNKGTLTYSNLHKYNAKGISATSHLQNLEVHKTIPKYIHHLVTL</sequence>
<keyword evidence="1" id="KW-1133">Transmembrane helix</keyword>
<comment type="caution">
    <text evidence="2">The sequence shown here is derived from an EMBL/GenBank/DDBJ whole genome shotgun (WGS) entry which is preliminary data.</text>
</comment>
<accession>A0A6A4R2Y5</accession>